<dbReference type="Gene3D" id="3.40.630.10">
    <property type="entry name" value="Zn peptidases"/>
    <property type="match status" value="1"/>
</dbReference>
<dbReference type="InterPro" id="IPR002933">
    <property type="entry name" value="Peptidase_M20"/>
</dbReference>
<dbReference type="GO" id="GO:0046872">
    <property type="term" value="F:metal ion binding"/>
    <property type="evidence" value="ECO:0007669"/>
    <property type="project" value="UniProtKB-KW"/>
</dbReference>
<dbReference type="GO" id="GO:0006508">
    <property type="term" value="P:proteolysis"/>
    <property type="evidence" value="ECO:0007669"/>
    <property type="project" value="UniProtKB-KW"/>
</dbReference>
<feature type="non-terminal residue" evidence="5">
    <location>
        <position position="418"/>
    </location>
</feature>
<dbReference type="Pfam" id="PF07687">
    <property type="entry name" value="M20_dimer"/>
    <property type="match status" value="1"/>
</dbReference>
<dbReference type="PANTHER" id="PTHR43270">
    <property type="entry name" value="BETA-ALA-HIS DIPEPTIDASE"/>
    <property type="match status" value="1"/>
</dbReference>
<name>A0A381XKQ1_9ZZZZ</name>
<evidence type="ECO:0000256" key="1">
    <source>
        <dbReference type="ARBA" id="ARBA00022670"/>
    </source>
</evidence>
<gene>
    <name evidence="5" type="ORF">METZ01_LOCUS117905</name>
</gene>
<keyword evidence="1" id="KW-0645">Protease</keyword>
<dbReference type="AlphaFoldDB" id="A0A381XKQ1"/>
<dbReference type="EMBL" id="UINC01015451">
    <property type="protein sequence ID" value="SVA65051.1"/>
    <property type="molecule type" value="Genomic_DNA"/>
</dbReference>
<evidence type="ECO:0000313" key="5">
    <source>
        <dbReference type="EMBL" id="SVA65051.1"/>
    </source>
</evidence>
<sequence length="418" mass="46186">MNQLKKYIDANRQRFIDELIEYLRFPSVSAQSAHKKDMADCARWLAGHAKSFGLKSRVHRTGGHPIVTAATPRRRNSAKPHFLVYGHYDVQPPEPLELWESPPFEPTLRGRNLFARGASDNKGQHFAHLKAVEAYLKTGTELPCDLTFVVEGEEEVGGEALVEFLKQNKRELQCDGVVVSDTGMPDLKHPALTYALRGVAALEVKLTGPDRDLHSGIYGGSVENPAMALSKMLGRMINKNGSINVPGFYDDVVKLTAYERRQLARVPYSEAKYKKLLGVKALFGEKGFTPNEQRAARPTFEINGLTSGYQGEGSKTIVPSFASAKITMRLVPDQNPKKILRLVAKQLKALCPPTMRIEIELGHGADPYIVSPTSPLAKAALKSLKAAFGHEPVLLREGGSIPIVEHFARILKVDTYLL</sequence>
<dbReference type="PANTHER" id="PTHR43270:SF12">
    <property type="entry name" value="SUCCINYL-DIAMINOPIMELATE DESUCCINYLASE"/>
    <property type="match status" value="1"/>
</dbReference>
<evidence type="ECO:0000256" key="3">
    <source>
        <dbReference type="ARBA" id="ARBA00022801"/>
    </source>
</evidence>
<proteinExistence type="predicted"/>
<organism evidence="5">
    <name type="scientific">marine metagenome</name>
    <dbReference type="NCBI Taxonomy" id="408172"/>
    <lineage>
        <taxon>unclassified sequences</taxon>
        <taxon>metagenomes</taxon>
        <taxon>ecological metagenomes</taxon>
    </lineage>
</organism>
<accession>A0A381XKQ1</accession>
<feature type="domain" description="Peptidase M20 dimerisation" evidence="4">
    <location>
        <begin position="201"/>
        <end position="353"/>
    </location>
</feature>
<dbReference type="Pfam" id="PF01546">
    <property type="entry name" value="Peptidase_M20"/>
    <property type="match status" value="1"/>
</dbReference>
<protein>
    <recommendedName>
        <fullName evidence="4">Peptidase M20 dimerisation domain-containing protein</fullName>
    </recommendedName>
</protein>
<reference evidence="5" key="1">
    <citation type="submission" date="2018-05" db="EMBL/GenBank/DDBJ databases">
        <authorList>
            <person name="Lanie J.A."/>
            <person name="Ng W.-L."/>
            <person name="Kazmierczak K.M."/>
            <person name="Andrzejewski T.M."/>
            <person name="Davidsen T.M."/>
            <person name="Wayne K.J."/>
            <person name="Tettelin H."/>
            <person name="Glass J.I."/>
            <person name="Rusch D."/>
            <person name="Podicherti R."/>
            <person name="Tsui H.-C.T."/>
            <person name="Winkler M.E."/>
        </authorList>
    </citation>
    <scope>NUCLEOTIDE SEQUENCE</scope>
</reference>
<dbReference type="SUPFAM" id="SSF53187">
    <property type="entry name" value="Zn-dependent exopeptidases"/>
    <property type="match status" value="1"/>
</dbReference>
<evidence type="ECO:0000259" key="4">
    <source>
        <dbReference type="Pfam" id="PF07687"/>
    </source>
</evidence>
<keyword evidence="2" id="KW-0479">Metal-binding</keyword>
<dbReference type="InterPro" id="IPR051458">
    <property type="entry name" value="Cyt/Met_Dipeptidase"/>
</dbReference>
<dbReference type="NCBIfam" id="NF006053">
    <property type="entry name" value="PRK08201.1"/>
    <property type="match status" value="1"/>
</dbReference>
<dbReference type="NCBIfam" id="NF006579">
    <property type="entry name" value="PRK09104.1"/>
    <property type="match status" value="1"/>
</dbReference>
<dbReference type="GO" id="GO:0008233">
    <property type="term" value="F:peptidase activity"/>
    <property type="evidence" value="ECO:0007669"/>
    <property type="project" value="UniProtKB-KW"/>
</dbReference>
<keyword evidence="3" id="KW-0378">Hydrolase</keyword>
<evidence type="ECO:0000256" key="2">
    <source>
        <dbReference type="ARBA" id="ARBA00022723"/>
    </source>
</evidence>
<dbReference type="Gene3D" id="3.30.70.360">
    <property type="match status" value="1"/>
</dbReference>
<dbReference type="InterPro" id="IPR011650">
    <property type="entry name" value="Peptidase_M20_dimer"/>
</dbReference>